<gene>
    <name evidence="1" type="ORF">CC78DRAFT_543501</name>
</gene>
<name>A0A9P4KAR2_9PLEO</name>
<dbReference type="OrthoDB" id="8062037at2759"/>
<protein>
    <submittedName>
        <fullName evidence="1">Uncharacterized protein</fullName>
    </submittedName>
</protein>
<reference evidence="2" key="1">
    <citation type="journal article" date="2020" name="Stud. Mycol.">
        <title>101 Dothideomycetes genomes: A test case for predicting lifestyles and emergence of pathogens.</title>
        <authorList>
            <person name="Haridas S."/>
            <person name="Albert R."/>
            <person name="Binder M."/>
            <person name="Bloem J."/>
            <person name="LaButti K."/>
            <person name="Salamov A."/>
            <person name="Andreopoulos B."/>
            <person name="Baker S."/>
            <person name="Barry K."/>
            <person name="Bills G."/>
            <person name="Bluhm B."/>
            <person name="Cannon C."/>
            <person name="Castanera R."/>
            <person name="Culley D."/>
            <person name="Daum C."/>
            <person name="Ezra D."/>
            <person name="Gonzalez J."/>
            <person name="Henrissat B."/>
            <person name="Kuo A."/>
            <person name="Liang C."/>
            <person name="Lipzen A."/>
            <person name="Lutzoni F."/>
            <person name="Magnuson J."/>
            <person name="Mondo S."/>
            <person name="Nolan M."/>
            <person name="Ohm R."/>
            <person name="Pangilinan J."/>
            <person name="Park H.-J."/>
            <person name="Ramirez L."/>
            <person name="Alfaro M."/>
            <person name="Sun H."/>
            <person name="Tritt A."/>
            <person name="Yoshinaga Y."/>
            <person name="Zwiers L.-H."/>
            <person name="Turgeon B."/>
            <person name="Goodwin S."/>
            <person name="Spatafora J."/>
            <person name="Crous P."/>
            <person name="Grigoriev I."/>
        </authorList>
    </citation>
    <scope>NUCLEOTIDE SEQUENCE [LARGE SCALE GENOMIC DNA]</scope>
    <source>
        <strain evidence="2">CBS 304.66</strain>
    </source>
</reference>
<dbReference type="AlphaFoldDB" id="A0A9P4KAR2"/>
<accession>A0A9P4KAR2</accession>
<keyword evidence="2" id="KW-1185">Reference proteome</keyword>
<evidence type="ECO:0000313" key="1">
    <source>
        <dbReference type="EMBL" id="KAF2265201.1"/>
    </source>
</evidence>
<comment type="caution">
    <text evidence="1">The sequence shown here is derived from an EMBL/GenBank/DDBJ whole genome shotgun (WGS) entry which is preliminary data.</text>
</comment>
<evidence type="ECO:0000313" key="2">
    <source>
        <dbReference type="Proteomes" id="UP000800093"/>
    </source>
</evidence>
<dbReference type="Proteomes" id="UP000800093">
    <property type="component" value="Unassembled WGS sequence"/>
</dbReference>
<dbReference type="EMBL" id="ML986610">
    <property type="protein sequence ID" value="KAF2265201.1"/>
    <property type="molecule type" value="Genomic_DNA"/>
</dbReference>
<proteinExistence type="predicted"/>
<sequence>MAMETFINRQLNPTTECPICLTTFDEHRALVALEWNVEGCPVCRDNLFAHDRPETLSPFTPTMIWNSLCKQAPAQLHIFIRSIWRRLESLVDLDILNDTLLPALNDAGTLGQEINPFTQCALLLQALYDGTGVTTAHSLAVPLIRLARMMEDVFSQLPPYLRNVQRINILLWKANACVGLHDDSIRWDYLNEASTLASNHYFPLLFLYTIMISQSLAHHPSSNHWPKKRHERMNLVVERCCHTIGSDWAGNPSRTFKDKLVIVYEELRRHQCEIGRMSLRGKDGEENIVRGLWQTAAWNAKAQFQ</sequence>
<organism evidence="1 2">
    <name type="scientific">Lojkania enalia</name>
    <dbReference type="NCBI Taxonomy" id="147567"/>
    <lineage>
        <taxon>Eukaryota</taxon>
        <taxon>Fungi</taxon>
        <taxon>Dikarya</taxon>
        <taxon>Ascomycota</taxon>
        <taxon>Pezizomycotina</taxon>
        <taxon>Dothideomycetes</taxon>
        <taxon>Pleosporomycetidae</taxon>
        <taxon>Pleosporales</taxon>
        <taxon>Pleosporales incertae sedis</taxon>
        <taxon>Lojkania</taxon>
    </lineage>
</organism>